<keyword evidence="2" id="KW-0472">Membrane</keyword>
<dbReference type="KEGG" id="crq:GCK72_016585"/>
<dbReference type="STRING" id="31234.E3MTS9"/>
<keyword evidence="4" id="KW-1185">Reference proteome</keyword>
<dbReference type="Proteomes" id="UP000008281">
    <property type="component" value="Unassembled WGS sequence"/>
</dbReference>
<evidence type="ECO:0000313" key="4">
    <source>
        <dbReference type="Proteomes" id="UP000008281"/>
    </source>
</evidence>
<dbReference type="OrthoDB" id="5772828at2759"/>
<proteinExistence type="predicted"/>
<feature type="compositionally biased region" description="Polar residues" evidence="1">
    <location>
        <begin position="1"/>
        <end position="12"/>
    </location>
</feature>
<dbReference type="eggNOG" id="ENOG502THSV">
    <property type="taxonomic scope" value="Eukaryota"/>
</dbReference>
<feature type="transmembrane region" description="Helical" evidence="2">
    <location>
        <begin position="96"/>
        <end position="117"/>
    </location>
</feature>
<sequence length="118" mass="13214">MHFSSISNSSPNMPDHHSIDIENVPIVTPPPYMDPANSQAKKKMSRIRKESVSHMKPCEHCGAPPQAQAANLPHEQVLVWPAVRPVNHIHQDSRQFIGYVIVIAIVIFLLFAACKYLP</sequence>
<accession>E3MTS9</accession>
<dbReference type="EMBL" id="DS268477">
    <property type="protein sequence ID" value="EFP08886.1"/>
    <property type="molecule type" value="Genomic_DNA"/>
</dbReference>
<gene>
    <name evidence="3" type="primary">Cre-dod-3</name>
    <name evidence="3" type="ORF">CRE_18013</name>
</gene>
<dbReference type="CTD" id="9814650"/>
<keyword evidence="2" id="KW-1133">Transmembrane helix</keyword>
<dbReference type="HOGENOM" id="CLU_2225512_0_0_1"/>
<dbReference type="GeneID" id="9814650"/>
<evidence type="ECO:0000256" key="1">
    <source>
        <dbReference type="SAM" id="MobiDB-lite"/>
    </source>
</evidence>
<evidence type="ECO:0000256" key="2">
    <source>
        <dbReference type="SAM" id="Phobius"/>
    </source>
</evidence>
<evidence type="ECO:0000313" key="3">
    <source>
        <dbReference type="EMBL" id="EFP08886.1"/>
    </source>
</evidence>
<protein>
    <submittedName>
        <fullName evidence="3">CRE-DOD-3 protein</fullName>
    </submittedName>
</protein>
<keyword evidence="2" id="KW-0812">Transmembrane</keyword>
<dbReference type="AlphaFoldDB" id="E3MTS9"/>
<reference evidence="3" key="1">
    <citation type="submission" date="2007-07" db="EMBL/GenBank/DDBJ databases">
        <title>PCAP assembly of the Caenorhabditis remanei genome.</title>
        <authorList>
            <consortium name="The Caenorhabditis remanei Sequencing Consortium"/>
            <person name="Wilson R.K."/>
        </authorList>
    </citation>
    <scope>NUCLEOTIDE SEQUENCE [LARGE SCALE GENOMIC DNA]</scope>
    <source>
        <strain evidence="3">PB4641</strain>
    </source>
</reference>
<feature type="region of interest" description="Disordered" evidence="1">
    <location>
        <begin position="1"/>
        <end position="20"/>
    </location>
</feature>
<organism evidence="4">
    <name type="scientific">Caenorhabditis remanei</name>
    <name type="common">Caenorhabditis vulgaris</name>
    <dbReference type="NCBI Taxonomy" id="31234"/>
    <lineage>
        <taxon>Eukaryota</taxon>
        <taxon>Metazoa</taxon>
        <taxon>Ecdysozoa</taxon>
        <taxon>Nematoda</taxon>
        <taxon>Chromadorea</taxon>
        <taxon>Rhabditida</taxon>
        <taxon>Rhabditina</taxon>
        <taxon>Rhabditomorpha</taxon>
        <taxon>Rhabditoidea</taxon>
        <taxon>Rhabditidae</taxon>
        <taxon>Peloderinae</taxon>
        <taxon>Caenorhabditis</taxon>
    </lineage>
</organism>
<dbReference type="FunCoup" id="E3MTS9">
    <property type="interactions" value="1743"/>
</dbReference>
<name>E3MTS9_CAERE</name>
<dbReference type="OMA" id="VVIWPAP"/>